<dbReference type="OMA" id="YSSMPCP"/>
<dbReference type="PROSITE" id="PS51468">
    <property type="entry name" value="VIT"/>
    <property type="match status" value="1"/>
</dbReference>
<sequence length="856" mass="93368">MATTDHKTLKMPPTGLICVNTRKPVALRSASISASVNGFIACVTSDLTYFNSKNESVEGSFSFPMDDSSAVFRFEAVINDRVIIAECQEKEQAEQTYKDATEQGMTAVLLSERTGNSDIFHMKLGNLPAETEAKITIAYVQELSVDNEGVVALTIPTVLNPRYNPGGAPVQPMGSVLFNDTSYDFTLSVNILTPDAVESVSSLRDQLTVDISSDRKTAQVSLTSPFSADHDVNLMVKYANVGIPHASIHKGSSEQSGMLSQDVIMLNFFPHLLESDYSEQQEFIFIVDRSGSMGGDRIQSAREALLLFLKSLPISCYFNIVSFGSQFQALFPEGSRAYSEESLQAALELQSSMQANMGGTEILRPLRAVFEEMQLIDDFPRQLFLLTDGEVSNTEAVLNLIKVNSDHTRVFTFGIGDGASTSLVKGAARVGRGRAEMVIGRDRLQAKVMRSLKASMQPPICDLHLDWQLPGCSSVVQIPHQLRPLVSGDALILFGIPSATEEGRVGLVGKIGGRSLQFDVSDDAHDKANLLLLSTSANILCKLTAMVGVDHDKKVVGLSRSCRMWVQNHVSSADKSLVWQGHFIDLAVLLPSTFEQYESGSDDMGKPAREAKWDTALLLTDFSSAFQIYIAIMAERYPHEAPVKKPKISLGAAFGRDQGSPQYFGFSGDGAAPDCFASVSSAPCGAFRPAPEFCVQPERKRCLKPGDTSFNSNRGTICVTVTCLDIMIDQSDAASQVSCLDLVALQVFTGAWILNEALASQLGCSLAECNPPQGAESSVWATILALLVLNTKYAENKTEWEMIERKAEGWLQAQNVPQLQDLREKAKSWLSPEWARLVGGGASYDEKEWKQSIKSE</sequence>
<dbReference type="EnsemblMetazoa" id="CapteT227853">
    <property type="protein sequence ID" value="CapteP227853"/>
    <property type="gene ID" value="CapteG227853"/>
</dbReference>
<feature type="domain" description="VWFA" evidence="1">
    <location>
        <begin position="282"/>
        <end position="456"/>
    </location>
</feature>
<proteinExistence type="predicted"/>
<dbReference type="EMBL" id="KB304239">
    <property type="protein sequence ID" value="ELU02242.1"/>
    <property type="molecule type" value="Genomic_DNA"/>
</dbReference>
<name>R7UG27_CAPTE</name>
<dbReference type="HOGENOM" id="CLU_003826_4_0_1"/>
<dbReference type="Pfam" id="PF08487">
    <property type="entry name" value="VIT"/>
    <property type="match status" value="1"/>
</dbReference>
<dbReference type="STRING" id="283909.R7UG27"/>
<dbReference type="SMART" id="SM00609">
    <property type="entry name" value="VIT"/>
    <property type="match status" value="1"/>
</dbReference>
<evidence type="ECO:0000313" key="4">
    <source>
        <dbReference type="EnsemblMetazoa" id="CapteP227853"/>
    </source>
</evidence>
<evidence type="ECO:0000313" key="3">
    <source>
        <dbReference type="EMBL" id="ELU02242.1"/>
    </source>
</evidence>
<dbReference type="Proteomes" id="UP000014760">
    <property type="component" value="Unassembled WGS sequence"/>
</dbReference>
<dbReference type="InterPro" id="IPR002035">
    <property type="entry name" value="VWF_A"/>
</dbReference>
<dbReference type="SUPFAM" id="SSF53300">
    <property type="entry name" value="vWA-like"/>
    <property type="match status" value="1"/>
</dbReference>
<feature type="domain" description="VIT" evidence="2">
    <location>
        <begin position="11"/>
        <end position="141"/>
    </location>
</feature>
<evidence type="ECO:0000313" key="5">
    <source>
        <dbReference type="Proteomes" id="UP000014760"/>
    </source>
</evidence>
<evidence type="ECO:0000259" key="1">
    <source>
        <dbReference type="PROSITE" id="PS50234"/>
    </source>
</evidence>
<dbReference type="AlphaFoldDB" id="R7UG27"/>
<organism evidence="3">
    <name type="scientific">Capitella teleta</name>
    <name type="common">Polychaete worm</name>
    <dbReference type="NCBI Taxonomy" id="283909"/>
    <lineage>
        <taxon>Eukaryota</taxon>
        <taxon>Metazoa</taxon>
        <taxon>Spiralia</taxon>
        <taxon>Lophotrochozoa</taxon>
        <taxon>Annelida</taxon>
        <taxon>Polychaeta</taxon>
        <taxon>Sedentaria</taxon>
        <taxon>Scolecida</taxon>
        <taxon>Capitellidae</taxon>
        <taxon>Capitella</taxon>
    </lineage>
</organism>
<dbReference type="PROSITE" id="PS50234">
    <property type="entry name" value="VWFA"/>
    <property type="match status" value="1"/>
</dbReference>
<dbReference type="EMBL" id="AMQN01001639">
    <property type="status" value="NOT_ANNOTATED_CDS"/>
    <property type="molecule type" value="Genomic_DNA"/>
</dbReference>
<reference evidence="3 5" key="2">
    <citation type="journal article" date="2013" name="Nature">
        <title>Insights into bilaterian evolution from three spiralian genomes.</title>
        <authorList>
            <person name="Simakov O."/>
            <person name="Marletaz F."/>
            <person name="Cho S.J."/>
            <person name="Edsinger-Gonzales E."/>
            <person name="Havlak P."/>
            <person name="Hellsten U."/>
            <person name="Kuo D.H."/>
            <person name="Larsson T."/>
            <person name="Lv J."/>
            <person name="Arendt D."/>
            <person name="Savage R."/>
            <person name="Osoegawa K."/>
            <person name="de Jong P."/>
            <person name="Grimwood J."/>
            <person name="Chapman J.A."/>
            <person name="Shapiro H."/>
            <person name="Aerts A."/>
            <person name="Otillar R.P."/>
            <person name="Terry A.Y."/>
            <person name="Boore J.L."/>
            <person name="Grigoriev I.V."/>
            <person name="Lindberg D.R."/>
            <person name="Seaver E.C."/>
            <person name="Weisblat D.A."/>
            <person name="Putnam N.H."/>
            <person name="Rokhsar D.S."/>
        </authorList>
    </citation>
    <scope>NUCLEOTIDE SEQUENCE</scope>
    <source>
        <strain evidence="3 5">I ESC-2004</strain>
    </source>
</reference>
<dbReference type="PANTHER" id="PTHR45737">
    <property type="entry name" value="VON WILLEBRAND FACTOR A DOMAIN-CONTAINING PROTEIN 5A"/>
    <property type="match status" value="1"/>
</dbReference>
<dbReference type="PANTHER" id="PTHR45737:SF6">
    <property type="entry name" value="VON WILLEBRAND FACTOR A DOMAIN-CONTAINING PROTEIN 5A"/>
    <property type="match status" value="1"/>
</dbReference>
<reference evidence="5" key="1">
    <citation type="submission" date="2012-12" db="EMBL/GenBank/DDBJ databases">
        <authorList>
            <person name="Hellsten U."/>
            <person name="Grimwood J."/>
            <person name="Chapman J.A."/>
            <person name="Shapiro H."/>
            <person name="Aerts A."/>
            <person name="Otillar R.P."/>
            <person name="Terry A.Y."/>
            <person name="Boore J.L."/>
            <person name="Simakov O."/>
            <person name="Marletaz F."/>
            <person name="Cho S.-J."/>
            <person name="Edsinger-Gonzales E."/>
            <person name="Havlak P."/>
            <person name="Kuo D.-H."/>
            <person name="Larsson T."/>
            <person name="Lv J."/>
            <person name="Arendt D."/>
            <person name="Savage R."/>
            <person name="Osoegawa K."/>
            <person name="de Jong P."/>
            <person name="Lindberg D.R."/>
            <person name="Seaver E.C."/>
            <person name="Weisblat D.A."/>
            <person name="Putnam N.H."/>
            <person name="Grigoriev I.V."/>
            <person name="Rokhsar D.S."/>
        </authorList>
    </citation>
    <scope>NUCLEOTIDE SEQUENCE</scope>
    <source>
        <strain evidence="5">I ESC-2004</strain>
    </source>
</reference>
<evidence type="ECO:0008006" key="6">
    <source>
        <dbReference type="Google" id="ProtNLM"/>
    </source>
</evidence>
<dbReference type="Pfam" id="PF13768">
    <property type="entry name" value="VWA_3"/>
    <property type="match status" value="1"/>
</dbReference>
<dbReference type="OrthoDB" id="1729737at2759"/>
<gene>
    <name evidence="3" type="ORF">CAPTEDRAFT_227853</name>
</gene>
<reference evidence="4" key="3">
    <citation type="submission" date="2015-06" db="UniProtKB">
        <authorList>
            <consortium name="EnsemblMetazoa"/>
        </authorList>
    </citation>
    <scope>IDENTIFICATION</scope>
</reference>
<dbReference type="Gene3D" id="3.40.50.410">
    <property type="entry name" value="von Willebrand factor, type A domain"/>
    <property type="match status" value="1"/>
</dbReference>
<dbReference type="SMART" id="SM00327">
    <property type="entry name" value="VWA"/>
    <property type="match status" value="1"/>
</dbReference>
<dbReference type="InterPro" id="IPR036465">
    <property type="entry name" value="vWFA_dom_sf"/>
</dbReference>
<evidence type="ECO:0000259" key="2">
    <source>
        <dbReference type="PROSITE" id="PS51468"/>
    </source>
</evidence>
<protein>
    <recommendedName>
        <fullName evidence="6">VWFA domain-containing protein</fullName>
    </recommendedName>
</protein>
<dbReference type="InterPro" id="IPR013694">
    <property type="entry name" value="VIT"/>
</dbReference>
<accession>R7UG27</accession>
<keyword evidence="5" id="KW-1185">Reference proteome</keyword>